<dbReference type="SUPFAM" id="SSF103481">
    <property type="entry name" value="Multidrug resistance efflux transporter EmrE"/>
    <property type="match status" value="2"/>
</dbReference>
<sequence>MMTRERIRGHLLIFSANLIFGINYPISKWLLDGRLTPEFHTLARMIGACALFWLLSLFMPREKLSLREIGILFLCSFCGIAGNQTLFIQGLSMTSPIDASVITAGTPIIVMLLAAVFLREPITRMKSGGVLLGAAGAVGLVLQSGQGGSAAAASFAGDACVLGSSLIYAVYFVFSKPLSEKYGAVTMMKWMFLFAVLEVAPLTLPAIVRPGGAFAAPPDARTFAGMAYVIFGATFLAYLLIPMAVRRIRPTTASMYNYVQPVVACALAILFAQDVFSAGKLLAAAAVFLGVYFVTKSKARRDMAT</sequence>
<dbReference type="PANTHER" id="PTHR32322">
    <property type="entry name" value="INNER MEMBRANE TRANSPORTER"/>
    <property type="match status" value="1"/>
</dbReference>
<keyword evidence="5 6" id="KW-0472">Membrane</keyword>
<keyword evidence="3 6" id="KW-0812">Transmembrane</keyword>
<dbReference type="InterPro" id="IPR000620">
    <property type="entry name" value="EamA_dom"/>
</dbReference>
<evidence type="ECO:0000256" key="3">
    <source>
        <dbReference type="ARBA" id="ARBA00022692"/>
    </source>
</evidence>
<feature type="transmembrane region" description="Helical" evidence="6">
    <location>
        <begin position="220"/>
        <end position="241"/>
    </location>
</feature>
<feature type="transmembrane region" description="Helical" evidence="6">
    <location>
        <begin position="71"/>
        <end position="91"/>
    </location>
</feature>
<dbReference type="GO" id="GO:0016020">
    <property type="term" value="C:membrane"/>
    <property type="evidence" value="ECO:0007669"/>
    <property type="project" value="UniProtKB-SubCell"/>
</dbReference>
<dbReference type="InterPro" id="IPR037185">
    <property type="entry name" value="EmrE-like"/>
</dbReference>
<dbReference type="AlphaFoldDB" id="A0A9D1T2E9"/>
<dbReference type="PANTHER" id="PTHR32322:SF2">
    <property type="entry name" value="EAMA DOMAIN-CONTAINING PROTEIN"/>
    <property type="match status" value="1"/>
</dbReference>
<evidence type="ECO:0000256" key="5">
    <source>
        <dbReference type="ARBA" id="ARBA00023136"/>
    </source>
</evidence>
<evidence type="ECO:0000313" key="9">
    <source>
        <dbReference type="Proteomes" id="UP000886812"/>
    </source>
</evidence>
<feature type="transmembrane region" description="Helical" evidence="6">
    <location>
        <begin position="253"/>
        <end position="272"/>
    </location>
</feature>
<feature type="domain" description="EamA" evidence="7">
    <location>
        <begin position="8"/>
        <end position="141"/>
    </location>
</feature>
<dbReference type="InterPro" id="IPR050638">
    <property type="entry name" value="AA-Vitamin_Transporters"/>
</dbReference>
<evidence type="ECO:0000256" key="1">
    <source>
        <dbReference type="ARBA" id="ARBA00004141"/>
    </source>
</evidence>
<feature type="transmembrane region" description="Helical" evidence="6">
    <location>
        <begin position="278"/>
        <end position="295"/>
    </location>
</feature>
<feature type="transmembrane region" description="Helical" evidence="6">
    <location>
        <begin position="97"/>
        <end position="118"/>
    </location>
</feature>
<comment type="similarity">
    <text evidence="2">Belongs to the EamA transporter family.</text>
</comment>
<organism evidence="8 9">
    <name type="scientific">Candidatus Spyradosoma merdigallinarum</name>
    <dbReference type="NCBI Taxonomy" id="2840950"/>
    <lineage>
        <taxon>Bacteria</taxon>
        <taxon>Pseudomonadati</taxon>
        <taxon>Verrucomicrobiota</taxon>
        <taxon>Opitutia</taxon>
        <taxon>Opitutia incertae sedis</taxon>
        <taxon>Candidatus Spyradosoma</taxon>
    </lineage>
</organism>
<dbReference type="EMBL" id="DVOG01000155">
    <property type="protein sequence ID" value="HIV04676.1"/>
    <property type="molecule type" value="Genomic_DNA"/>
</dbReference>
<feature type="transmembrane region" description="Helical" evidence="6">
    <location>
        <begin position="130"/>
        <end position="146"/>
    </location>
</feature>
<comment type="caution">
    <text evidence="8">The sequence shown here is derived from an EMBL/GenBank/DDBJ whole genome shotgun (WGS) entry which is preliminary data.</text>
</comment>
<evidence type="ECO:0000256" key="4">
    <source>
        <dbReference type="ARBA" id="ARBA00022989"/>
    </source>
</evidence>
<feature type="domain" description="EamA" evidence="7">
    <location>
        <begin position="157"/>
        <end position="295"/>
    </location>
</feature>
<dbReference type="Pfam" id="PF00892">
    <property type="entry name" value="EamA"/>
    <property type="match status" value="2"/>
</dbReference>
<feature type="transmembrane region" description="Helical" evidence="6">
    <location>
        <begin position="152"/>
        <end position="174"/>
    </location>
</feature>
<gene>
    <name evidence="8" type="ORF">IAC75_05975</name>
</gene>
<keyword evidence="4 6" id="KW-1133">Transmembrane helix</keyword>
<evidence type="ECO:0000259" key="7">
    <source>
        <dbReference type="Pfam" id="PF00892"/>
    </source>
</evidence>
<comment type="subcellular location">
    <subcellularLocation>
        <location evidence="1">Membrane</location>
        <topology evidence="1">Multi-pass membrane protein</topology>
    </subcellularLocation>
</comment>
<feature type="transmembrane region" description="Helical" evidence="6">
    <location>
        <begin position="7"/>
        <end position="27"/>
    </location>
</feature>
<reference evidence="8" key="2">
    <citation type="journal article" date="2021" name="PeerJ">
        <title>Extensive microbial diversity within the chicken gut microbiome revealed by metagenomics and culture.</title>
        <authorList>
            <person name="Gilroy R."/>
            <person name="Ravi A."/>
            <person name="Getino M."/>
            <person name="Pursley I."/>
            <person name="Horton D.L."/>
            <person name="Alikhan N.F."/>
            <person name="Baker D."/>
            <person name="Gharbi K."/>
            <person name="Hall N."/>
            <person name="Watson M."/>
            <person name="Adriaenssens E.M."/>
            <person name="Foster-Nyarko E."/>
            <person name="Jarju S."/>
            <person name="Secka A."/>
            <person name="Antonio M."/>
            <person name="Oren A."/>
            <person name="Chaudhuri R.R."/>
            <person name="La Ragione R."/>
            <person name="Hildebrand F."/>
            <person name="Pallen M.J."/>
        </authorList>
    </citation>
    <scope>NUCLEOTIDE SEQUENCE</scope>
    <source>
        <strain evidence="8">10669</strain>
    </source>
</reference>
<evidence type="ECO:0000256" key="6">
    <source>
        <dbReference type="SAM" id="Phobius"/>
    </source>
</evidence>
<evidence type="ECO:0000256" key="2">
    <source>
        <dbReference type="ARBA" id="ARBA00007362"/>
    </source>
</evidence>
<feature type="transmembrane region" description="Helical" evidence="6">
    <location>
        <begin position="39"/>
        <end position="59"/>
    </location>
</feature>
<protein>
    <submittedName>
        <fullName evidence="8">DMT family transporter</fullName>
    </submittedName>
</protein>
<proteinExistence type="inferred from homology"/>
<feature type="transmembrane region" description="Helical" evidence="6">
    <location>
        <begin position="186"/>
        <end position="208"/>
    </location>
</feature>
<name>A0A9D1T2E9_9BACT</name>
<reference evidence="8" key="1">
    <citation type="submission" date="2020-10" db="EMBL/GenBank/DDBJ databases">
        <authorList>
            <person name="Gilroy R."/>
        </authorList>
    </citation>
    <scope>NUCLEOTIDE SEQUENCE</scope>
    <source>
        <strain evidence="8">10669</strain>
    </source>
</reference>
<accession>A0A9D1T2E9</accession>
<evidence type="ECO:0000313" key="8">
    <source>
        <dbReference type="EMBL" id="HIV04676.1"/>
    </source>
</evidence>
<dbReference type="Proteomes" id="UP000886812">
    <property type="component" value="Unassembled WGS sequence"/>
</dbReference>